<sequence>MKMLCLVLLLTGCAADGTSLLLVDKEVSPMSRMQVIAAINECESSNTRAMVITTNRKVNGHMIPSVVEVTCIPKFTSHLK</sequence>
<organism evidence="1">
    <name type="scientific">uncultured Caudovirales phage</name>
    <dbReference type="NCBI Taxonomy" id="2100421"/>
    <lineage>
        <taxon>Viruses</taxon>
        <taxon>Duplodnaviria</taxon>
        <taxon>Heunggongvirae</taxon>
        <taxon>Uroviricota</taxon>
        <taxon>Caudoviricetes</taxon>
        <taxon>Peduoviridae</taxon>
        <taxon>Maltschvirus</taxon>
        <taxon>Maltschvirus maltsch</taxon>
    </lineage>
</organism>
<reference evidence="1" key="1">
    <citation type="submission" date="2020-05" db="EMBL/GenBank/DDBJ databases">
        <authorList>
            <person name="Chiriac C."/>
            <person name="Salcher M."/>
            <person name="Ghai R."/>
            <person name="Kavagutti S V."/>
        </authorList>
    </citation>
    <scope>NUCLEOTIDE SEQUENCE</scope>
</reference>
<proteinExistence type="predicted"/>
<protein>
    <submittedName>
        <fullName evidence="1">Uncharacterized protein</fullName>
    </submittedName>
</protein>
<gene>
    <name evidence="1" type="ORF">UFOVP953_47</name>
</gene>
<name>A0A6J5PQ44_9CAUD</name>
<evidence type="ECO:0000313" key="1">
    <source>
        <dbReference type="EMBL" id="CAB4173292.1"/>
    </source>
</evidence>
<accession>A0A6J5PQ44</accession>
<dbReference type="EMBL" id="LR796899">
    <property type="protein sequence ID" value="CAB4173292.1"/>
    <property type="molecule type" value="Genomic_DNA"/>
</dbReference>